<sequence>MEVNKQHIKLIIEDTKIKFNEKFSIHKRLNILKKIIYWKQIENAKKKCNIKKGANLYALEFLILPQNLNRYVRIKDVQEYCNTRTKEKTGNPLGDPPRAFEILRKDKLPLEWSEIKIGKDKYVKYTPHIKEKICLEIIDTHKNKSDSFSKSIIDEKLKLSNYRCCITGIPQDNGGLAADHFIPKEKGGVSNSDNCIIINKLLNEKKNKKMPIEWFCETLLTNFMNICKGIGILEDCKDKIIKFIQDF</sequence>
<proteinExistence type="predicted"/>
<dbReference type="AlphaFoldDB" id="A0A6C0KVX4"/>
<evidence type="ECO:0008006" key="2">
    <source>
        <dbReference type="Google" id="ProtNLM"/>
    </source>
</evidence>
<protein>
    <recommendedName>
        <fullName evidence="2">HNH nuclease domain-containing protein</fullName>
    </recommendedName>
</protein>
<accession>A0A6C0KVX4</accession>
<organism evidence="1">
    <name type="scientific">viral metagenome</name>
    <dbReference type="NCBI Taxonomy" id="1070528"/>
    <lineage>
        <taxon>unclassified sequences</taxon>
        <taxon>metagenomes</taxon>
        <taxon>organismal metagenomes</taxon>
    </lineage>
</organism>
<name>A0A6C0KVX4_9ZZZZ</name>
<reference evidence="1" key="1">
    <citation type="journal article" date="2020" name="Nature">
        <title>Giant virus diversity and host interactions through global metagenomics.</title>
        <authorList>
            <person name="Schulz F."/>
            <person name="Roux S."/>
            <person name="Paez-Espino D."/>
            <person name="Jungbluth S."/>
            <person name="Walsh D.A."/>
            <person name="Denef V.J."/>
            <person name="McMahon K.D."/>
            <person name="Konstantinidis K.T."/>
            <person name="Eloe-Fadrosh E.A."/>
            <person name="Kyrpides N.C."/>
            <person name="Woyke T."/>
        </authorList>
    </citation>
    <scope>NUCLEOTIDE SEQUENCE</scope>
    <source>
        <strain evidence="1">GVMAG-S-3300013094-109</strain>
    </source>
</reference>
<dbReference type="Gene3D" id="1.10.30.50">
    <property type="match status" value="1"/>
</dbReference>
<evidence type="ECO:0000313" key="1">
    <source>
        <dbReference type="EMBL" id="QHU21286.1"/>
    </source>
</evidence>
<dbReference type="EMBL" id="MN740989">
    <property type="protein sequence ID" value="QHU21286.1"/>
    <property type="molecule type" value="Genomic_DNA"/>
</dbReference>